<dbReference type="SUPFAM" id="SSF48208">
    <property type="entry name" value="Six-hairpin glycosidases"/>
    <property type="match status" value="1"/>
</dbReference>
<evidence type="ECO:0000259" key="2">
    <source>
        <dbReference type="Pfam" id="PF22422"/>
    </source>
</evidence>
<reference evidence="3 4" key="1">
    <citation type="submission" date="2018-08" db="EMBL/GenBank/DDBJ databases">
        <title>Pallidiluteibacterium maritimus gen. nov., sp. nov., isolated from coastal sediment.</title>
        <authorList>
            <person name="Zhou L.Y."/>
        </authorList>
    </citation>
    <scope>NUCLEOTIDE SEQUENCE [LARGE SCALE GENOMIC DNA]</scope>
    <source>
        <strain evidence="3 4">XSD2</strain>
    </source>
</reference>
<name>A0A399T344_9BACT</name>
<gene>
    <name evidence="3" type="ORF">D1614_02600</name>
</gene>
<organism evidence="3 4">
    <name type="scientific">Maribellus luteus</name>
    <dbReference type="NCBI Taxonomy" id="2305463"/>
    <lineage>
        <taxon>Bacteria</taxon>
        <taxon>Pseudomonadati</taxon>
        <taxon>Bacteroidota</taxon>
        <taxon>Bacteroidia</taxon>
        <taxon>Marinilabiliales</taxon>
        <taxon>Prolixibacteraceae</taxon>
        <taxon>Maribellus</taxon>
    </lineage>
</organism>
<keyword evidence="1" id="KW-0732">Signal</keyword>
<feature type="signal peptide" evidence="1">
    <location>
        <begin position="1"/>
        <end position="26"/>
    </location>
</feature>
<accession>A0A399T344</accession>
<dbReference type="GO" id="GO:0005975">
    <property type="term" value="P:carbohydrate metabolic process"/>
    <property type="evidence" value="ECO:0007669"/>
    <property type="project" value="InterPro"/>
</dbReference>
<dbReference type="InterPro" id="IPR008928">
    <property type="entry name" value="6-hairpin_glycosidase_sf"/>
</dbReference>
<dbReference type="Pfam" id="PF22422">
    <property type="entry name" value="MGH1-like_GH"/>
    <property type="match status" value="1"/>
</dbReference>
<dbReference type="Gene3D" id="2.60.420.10">
    <property type="entry name" value="Maltose phosphorylase, domain 3"/>
    <property type="match status" value="1"/>
</dbReference>
<dbReference type="Gene3D" id="1.50.10.10">
    <property type="match status" value="1"/>
</dbReference>
<dbReference type="EMBL" id="QWGR01000001">
    <property type="protein sequence ID" value="RIJ50830.1"/>
    <property type="molecule type" value="Genomic_DNA"/>
</dbReference>
<dbReference type="OrthoDB" id="9781878at2"/>
<dbReference type="Proteomes" id="UP000265926">
    <property type="component" value="Unassembled WGS sequence"/>
</dbReference>
<dbReference type="PANTHER" id="PTHR34987">
    <property type="entry name" value="C, PUTATIVE (AFU_ORTHOLOGUE AFUA_3G02880)-RELATED"/>
    <property type="match status" value="1"/>
</dbReference>
<protein>
    <recommendedName>
        <fullName evidence="2">Mannosylglycerate hydrolase MGH1-like glycoside hydrolase domain-containing protein</fullName>
    </recommendedName>
</protein>
<keyword evidence="4" id="KW-1185">Reference proteome</keyword>
<comment type="caution">
    <text evidence="3">The sequence shown here is derived from an EMBL/GenBank/DDBJ whole genome shotgun (WGS) entry which is preliminary data.</text>
</comment>
<evidence type="ECO:0000313" key="4">
    <source>
        <dbReference type="Proteomes" id="UP000265926"/>
    </source>
</evidence>
<sequence>MNYSVPNRPFILSALFILFLVVSSNAQQSSNNATLRIPHAETDNASINMAFRIAIGDLFSNIHGFDIPITKDVKPVILAGLDYDRPWTRDAAINSWNAGSYIIPEIAKNTLLSVLVEDKHGLRIGGQYWDAVVWITGAWNHYLYTGDREFLKLAFEASNNSLVYLEKQEFNSEYNLFMGPGWSDGVAAYPGIYGDSGGESAIYLWPEYHPDKVSVKGFGIPMMALSTNCLYYNAYIVANNIAEELGHPVNQDFTEKAKKIKEAINTHLWNEKKGMYHFFIGPFGNCDNQETLGNAYAILFGIADERQKQVIIKNSYVAPHGIPCGWPDLERYNPNDTIDFGRHSATVWPQIQGFWAQICADAKMSDNFGHEFLKLAEHACRDLQFAEIYHPNTGAIYGGLQENNKQGIIPWWTAKKQTWAATTFIKMFVNGMAGIRIEKDGVYIEPCVPEEINKIRLNNLQVRDLNLDVNIQGHGNSIQSIKINGKEVGNAFIPFYGQKKNVIEIVL</sequence>
<evidence type="ECO:0000313" key="3">
    <source>
        <dbReference type="EMBL" id="RIJ50830.1"/>
    </source>
</evidence>
<dbReference type="AlphaFoldDB" id="A0A399T344"/>
<dbReference type="PANTHER" id="PTHR34987:SF4">
    <property type="entry name" value="ALPHA-L-RHAMNOSIDASE C-TERMINAL DOMAIN-CONTAINING PROTEIN"/>
    <property type="match status" value="1"/>
</dbReference>
<feature type="chain" id="PRO_5017459176" description="Mannosylglycerate hydrolase MGH1-like glycoside hydrolase domain-containing protein" evidence="1">
    <location>
        <begin position="27"/>
        <end position="507"/>
    </location>
</feature>
<evidence type="ECO:0000256" key="1">
    <source>
        <dbReference type="SAM" id="SignalP"/>
    </source>
</evidence>
<dbReference type="InterPro" id="IPR054491">
    <property type="entry name" value="MGH1-like_GH"/>
</dbReference>
<feature type="domain" description="Mannosylglycerate hydrolase MGH1-like glycoside hydrolase" evidence="2">
    <location>
        <begin position="135"/>
        <end position="399"/>
    </location>
</feature>
<dbReference type="InterPro" id="IPR012341">
    <property type="entry name" value="6hp_glycosidase-like_sf"/>
</dbReference>
<proteinExistence type="predicted"/>